<dbReference type="EMBL" id="JAZHXI010000002">
    <property type="protein sequence ID" value="KAL2074172.1"/>
    <property type="molecule type" value="Genomic_DNA"/>
</dbReference>
<reference evidence="1 2" key="1">
    <citation type="journal article" date="2024" name="Commun. Biol.">
        <title>Comparative genomic analysis of thermophilic fungi reveals convergent evolutionary adaptations and gene losses.</title>
        <authorList>
            <person name="Steindorff A.S."/>
            <person name="Aguilar-Pontes M.V."/>
            <person name="Robinson A.J."/>
            <person name="Andreopoulos B."/>
            <person name="LaButti K."/>
            <person name="Kuo A."/>
            <person name="Mondo S."/>
            <person name="Riley R."/>
            <person name="Otillar R."/>
            <person name="Haridas S."/>
            <person name="Lipzen A."/>
            <person name="Grimwood J."/>
            <person name="Schmutz J."/>
            <person name="Clum A."/>
            <person name="Reid I.D."/>
            <person name="Moisan M.C."/>
            <person name="Butler G."/>
            <person name="Nguyen T.T.M."/>
            <person name="Dewar K."/>
            <person name="Conant G."/>
            <person name="Drula E."/>
            <person name="Henrissat B."/>
            <person name="Hansel C."/>
            <person name="Singer S."/>
            <person name="Hutchinson M.I."/>
            <person name="de Vries R.P."/>
            <person name="Natvig D.O."/>
            <person name="Powell A.J."/>
            <person name="Tsang A."/>
            <person name="Grigoriev I.V."/>
        </authorList>
    </citation>
    <scope>NUCLEOTIDE SEQUENCE [LARGE SCALE GENOMIC DNA]</scope>
    <source>
        <strain evidence="1 2">CBS 494.80</strain>
    </source>
</reference>
<proteinExistence type="predicted"/>
<evidence type="ECO:0000313" key="1">
    <source>
        <dbReference type="EMBL" id="KAL2074172.1"/>
    </source>
</evidence>
<keyword evidence="2" id="KW-1185">Reference proteome</keyword>
<evidence type="ECO:0000313" key="2">
    <source>
        <dbReference type="Proteomes" id="UP001595075"/>
    </source>
</evidence>
<name>A0ABR4CWG8_9HELO</name>
<comment type="caution">
    <text evidence="1">The sequence shown here is derived from an EMBL/GenBank/DDBJ whole genome shotgun (WGS) entry which is preliminary data.</text>
</comment>
<gene>
    <name evidence="1" type="ORF">VTL71DRAFT_7950</name>
</gene>
<accession>A0ABR4CWG8</accession>
<sequence length="82" mass="9689">MMIGRSNLSSDFWSPKYFLSHRQVRKSRVLSNFFCILLLLPRILALKYILIIATKHRTNATLVGHQMERRKAGFMQRENDHS</sequence>
<dbReference type="Proteomes" id="UP001595075">
    <property type="component" value="Unassembled WGS sequence"/>
</dbReference>
<organism evidence="1 2">
    <name type="scientific">Oculimacula yallundae</name>
    <dbReference type="NCBI Taxonomy" id="86028"/>
    <lineage>
        <taxon>Eukaryota</taxon>
        <taxon>Fungi</taxon>
        <taxon>Dikarya</taxon>
        <taxon>Ascomycota</taxon>
        <taxon>Pezizomycotina</taxon>
        <taxon>Leotiomycetes</taxon>
        <taxon>Helotiales</taxon>
        <taxon>Ploettnerulaceae</taxon>
        <taxon>Oculimacula</taxon>
    </lineage>
</organism>
<protein>
    <submittedName>
        <fullName evidence="1">Uncharacterized protein</fullName>
    </submittedName>
</protein>